<dbReference type="InterPro" id="IPR039425">
    <property type="entry name" value="RNA_pol_sigma-70-like"/>
</dbReference>
<dbReference type="InterPro" id="IPR014284">
    <property type="entry name" value="RNA_pol_sigma-70_dom"/>
</dbReference>
<dbReference type="Gene3D" id="1.10.10.10">
    <property type="entry name" value="Winged helix-like DNA-binding domain superfamily/Winged helix DNA-binding domain"/>
    <property type="match status" value="1"/>
</dbReference>
<dbReference type="InterPro" id="IPR013249">
    <property type="entry name" value="RNA_pol_sigma70_r4_t2"/>
</dbReference>
<sequence length="163" mass="19845">MLYQKYKEPIFSYIYYLSSNPTEAEEICQDVFLKVYLNIDKFEGRSSFKTWIYRIAKNTFLESKRKAKREILIDEVHLFESSLINRETTPEVNLLNREVHERIKETFKRMEEKYKVYVILRDIQNLSYQEISEITDTKLNTVKVNIYRGRNEFQKIYRELEGQ</sequence>
<evidence type="ECO:0000256" key="1">
    <source>
        <dbReference type="ARBA" id="ARBA00010641"/>
    </source>
</evidence>
<dbReference type="InterPro" id="IPR013324">
    <property type="entry name" value="RNA_pol_sigma_r3/r4-like"/>
</dbReference>
<dbReference type="Pfam" id="PF08281">
    <property type="entry name" value="Sigma70_r4_2"/>
    <property type="match status" value="1"/>
</dbReference>
<feature type="domain" description="RNA polymerase sigma factor 70 region 4 type 2" evidence="6">
    <location>
        <begin position="101"/>
        <end position="151"/>
    </location>
</feature>
<dbReference type="SUPFAM" id="SSF88946">
    <property type="entry name" value="Sigma2 domain of RNA polymerase sigma factors"/>
    <property type="match status" value="1"/>
</dbReference>
<keyword evidence="4" id="KW-0804">Transcription</keyword>
<evidence type="ECO:0000259" key="5">
    <source>
        <dbReference type="Pfam" id="PF04542"/>
    </source>
</evidence>
<dbReference type="GO" id="GO:0016987">
    <property type="term" value="F:sigma factor activity"/>
    <property type="evidence" value="ECO:0007669"/>
    <property type="project" value="UniProtKB-KW"/>
</dbReference>
<feature type="domain" description="RNA polymerase sigma-70 region 2" evidence="5">
    <location>
        <begin position="2"/>
        <end position="69"/>
    </location>
</feature>
<dbReference type="PANTHER" id="PTHR43133">
    <property type="entry name" value="RNA POLYMERASE ECF-TYPE SIGMA FACTO"/>
    <property type="match status" value="1"/>
</dbReference>
<evidence type="ECO:0000313" key="8">
    <source>
        <dbReference type="Proteomes" id="UP000198718"/>
    </source>
</evidence>
<dbReference type="InterPro" id="IPR036388">
    <property type="entry name" value="WH-like_DNA-bd_sf"/>
</dbReference>
<dbReference type="SUPFAM" id="SSF88659">
    <property type="entry name" value="Sigma3 and sigma4 domains of RNA polymerase sigma factors"/>
    <property type="match status" value="1"/>
</dbReference>
<evidence type="ECO:0000256" key="3">
    <source>
        <dbReference type="ARBA" id="ARBA00023082"/>
    </source>
</evidence>
<dbReference type="Gene3D" id="1.10.1740.10">
    <property type="match status" value="1"/>
</dbReference>
<dbReference type="STRING" id="393762.SAMN05660472_02275"/>
<dbReference type="PANTHER" id="PTHR43133:SF51">
    <property type="entry name" value="RNA POLYMERASE SIGMA FACTOR"/>
    <property type="match status" value="1"/>
</dbReference>
<dbReference type="InterPro" id="IPR007627">
    <property type="entry name" value="RNA_pol_sigma70_r2"/>
</dbReference>
<gene>
    <name evidence="7" type="ORF">SAMN05660472_02275</name>
</gene>
<evidence type="ECO:0000256" key="2">
    <source>
        <dbReference type="ARBA" id="ARBA00023015"/>
    </source>
</evidence>
<dbReference type="NCBIfam" id="TIGR02937">
    <property type="entry name" value="sigma70-ECF"/>
    <property type="match status" value="1"/>
</dbReference>
<evidence type="ECO:0000256" key="4">
    <source>
        <dbReference type="ARBA" id="ARBA00023163"/>
    </source>
</evidence>
<dbReference type="EMBL" id="FNFP01000005">
    <property type="protein sequence ID" value="SDK92820.1"/>
    <property type="molecule type" value="Genomic_DNA"/>
</dbReference>
<name>A0A1G9FWR0_9FIRM</name>
<protein>
    <submittedName>
        <fullName evidence="7">RNA polymerase sigma-70 factor, ECF subfamily</fullName>
    </submittedName>
</protein>
<evidence type="ECO:0000259" key="6">
    <source>
        <dbReference type="Pfam" id="PF08281"/>
    </source>
</evidence>
<reference evidence="7 8" key="1">
    <citation type="submission" date="2016-10" db="EMBL/GenBank/DDBJ databases">
        <authorList>
            <person name="de Groot N.N."/>
        </authorList>
    </citation>
    <scope>NUCLEOTIDE SEQUENCE [LARGE SCALE GENOMIC DNA]</scope>
    <source>
        <strain evidence="7 8">DSM 18346</strain>
    </source>
</reference>
<accession>A0A1G9FWR0</accession>
<comment type="similarity">
    <text evidence="1">Belongs to the sigma-70 factor family. ECF subfamily.</text>
</comment>
<proteinExistence type="inferred from homology"/>
<dbReference type="Proteomes" id="UP000198718">
    <property type="component" value="Unassembled WGS sequence"/>
</dbReference>
<keyword evidence="3" id="KW-0731">Sigma factor</keyword>
<dbReference type="Pfam" id="PF04542">
    <property type="entry name" value="Sigma70_r2"/>
    <property type="match status" value="1"/>
</dbReference>
<dbReference type="GO" id="GO:0003677">
    <property type="term" value="F:DNA binding"/>
    <property type="evidence" value="ECO:0007669"/>
    <property type="project" value="InterPro"/>
</dbReference>
<dbReference type="InterPro" id="IPR013325">
    <property type="entry name" value="RNA_pol_sigma_r2"/>
</dbReference>
<keyword evidence="2" id="KW-0805">Transcription regulation</keyword>
<dbReference type="GO" id="GO:0006352">
    <property type="term" value="P:DNA-templated transcription initiation"/>
    <property type="evidence" value="ECO:0007669"/>
    <property type="project" value="InterPro"/>
</dbReference>
<evidence type="ECO:0000313" key="7">
    <source>
        <dbReference type="EMBL" id="SDK92820.1"/>
    </source>
</evidence>
<keyword evidence="8" id="KW-1185">Reference proteome</keyword>
<organism evidence="7 8">
    <name type="scientific">Natronincola ferrireducens</name>
    <dbReference type="NCBI Taxonomy" id="393762"/>
    <lineage>
        <taxon>Bacteria</taxon>
        <taxon>Bacillati</taxon>
        <taxon>Bacillota</taxon>
        <taxon>Clostridia</taxon>
        <taxon>Peptostreptococcales</taxon>
        <taxon>Natronincolaceae</taxon>
        <taxon>Natronincola</taxon>
    </lineage>
</organism>
<dbReference type="AlphaFoldDB" id="A0A1G9FWR0"/>